<dbReference type="GO" id="GO:0000150">
    <property type="term" value="F:DNA strand exchange activity"/>
    <property type="evidence" value="ECO:0007669"/>
    <property type="project" value="InterPro"/>
</dbReference>
<evidence type="ECO:0000256" key="5">
    <source>
        <dbReference type="PROSITE-ProRule" id="PRU10137"/>
    </source>
</evidence>
<dbReference type="InterPro" id="IPR006118">
    <property type="entry name" value="Recombinase_CS"/>
</dbReference>
<dbReference type="SUPFAM" id="SSF53041">
    <property type="entry name" value="Resolvase-like"/>
    <property type="match status" value="1"/>
</dbReference>
<dbReference type="Pfam" id="PF13408">
    <property type="entry name" value="Zn_ribbon_recom"/>
    <property type="match status" value="1"/>
</dbReference>
<dbReference type="PANTHER" id="PTHR30461">
    <property type="entry name" value="DNA-INVERTASE FROM LAMBDOID PROPHAGE"/>
    <property type="match status" value="1"/>
</dbReference>
<protein>
    <submittedName>
        <fullName evidence="8">Resolvase</fullName>
    </submittedName>
</protein>
<dbReference type="Pfam" id="PF00239">
    <property type="entry name" value="Resolvase"/>
    <property type="match status" value="1"/>
</dbReference>
<dbReference type="InterPro" id="IPR038109">
    <property type="entry name" value="DNA_bind_recomb_sf"/>
</dbReference>
<dbReference type="GO" id="GO:0015074">
    <property type="term" value="P:DNA integration"/>
    <property type="evidence" value="ECO:0007669"/>
    <property type="project" value="UniProtKB-KW"/>
</dbReference>
<dbReference type="InterPro" id="IPR050639">
    <property type="entry name" value="SSR_resolvase"/>
</dbReference>
<dbReference type="CDD" id="cd00338">
    <property type="entry name" value="Ser_Recombinase"/>
    <property type="match status" value="1"/>
</dbReference>
<dbReference type="Gene3D" id="3.90.1750.20">
    <property type="entry name" value="Putative Large Serine Recombinase, Chain B, Domain 2"/>
    <property type="match status" value="1"/>
</dbReference>
<accession>A0A0P0YVS7</accession>
<evidence type="ECO:0000256" key="1">
    <source>
        <dbReference type="ARBA" id="ARBA00022908"/>
    </source>
</evidence>
<dbReference type="Pfam" id="PF07508">
    <property type="entry name" value="Recombinase"/>
    <property type="match status" value="1"/>
</dbReference>
<keyword evidence="2" id="KW-0238">DNA-binding</keyword>
<evidence type="ECO:0000259" key="6">
    <source>
        <dbReference type="PROSITE" id="PS51736"/>
    </source>
</evidence>
<dbReference type="PANTHER" id="PTHR30461:SF23">
    <property type="entry name" value="DNA RECOMBINASE-RELATED"/>
    <property type="match status" value="1"/>
</dbReference>
<organism evidence="8">
    <name type="scientific">Aureimonas altamirensis</name>
    <dbReference type="NCBI Taxonomy" id="370622"/>
    <lineage>
        <taxon>Bacteria</taxon>
        <taxon>Pseudomonadati</taxon>
        <taxon>Pseudomonadota</taxon>
        <taxon>Alphaproteobacteria</taxon>
        <taxon>Hyphomicrobiales</taxon>
        <taxon>Aurantimonadaceae</taxon>
        <taxon>Aureimonas</taxon>
    </lineage>
</organism>
<keyword evidence="1" id="KW-0229">DNA integration</keyword>
<dbReference type="PROSITE" id="PS51736">
    <property type="entry name" value="RECOMBINASES_3"/>
    <property type="match status" value="1"/>
</dbReference>
<dbReference type="RefSeq" id="WP_060599790.1">
    <property type="nucleotide sequence ID" value="NZ_BBWQ01000001.1"/>
</dbReference>
<dbReference type="SMART" id="SM00857">
    <property type="entry name" value="Resolvase"/>
    <property type="match status" value="1"/>
</dbReference>
<feature type="domain" description="Resolvase/invertase-type recombinase catalytic" evidence="6">
    <location>
        <begin position="11"/>
        <end position="163"/>
    </location>
</feature>
<dbReference type="InterPro" id="IPR006119">
    <property type="entry name" value="Resolv_N"/>
</dbReference>
<sequence>MTVASSGEPLRAALYLRVSTARQAEHHVSIPDQHRQGEAWCATHGYELVETFADAGVSATSDRRPEFQRLIEAASERPAPFDIILVHSFSRFFRDHFELEFHIRKLARNGVKLISITQEVGDDPMQVMMRRVMTLFDEYQSRENGKHTLRAMKENARQGFWNGSLPPIGYRIVEAERRGAKVKKTLAIDPMHADTVRLIYRLALSGDGTTGPMGVKAIVEYLNDRRICTRDGGRWGIGQTHKILTRTTYVGRHRFNMHGKGKTRKSDDEVITVAVPPLIEQATFDAVQAHLRARNPKALAPRLVNSPNMLTGLMHCAQCGGPMVMRTGKAGRYRYYVCQKKARTDTSRCSGIAIPMDALDTLIAEHMTARLLDRKRLKIILMQILQRRWEQLERDGNDRLDELTRRGEEVRLRLKRLLKAIEMGALNLGEPALQERLAYLRALQTRTAKEIRSLQAELNHTSTLAISPSLLRRIIKAAEQRLLERGHGFRRSYVSVLAKQIVTEAGKVQIVRARQ</sequence>
<keyword evidence="3" id="KW-0233">DNA recombination</keyword>
<dbReference type="InterPro" id="IPR011109">
    <property type="entry name" value="DNA_bind_recombinase_dom"/>
</dbReference>
<name>A0A0P0YVS7_9HYPH</name>
<proteinExistence type="predicted"/>
<evidence type="ECO:0000256" key="3">
    <source>
        <dbReference type="ARBA" id="ARBA00023172"/>
    </source>
</evidence>
<feature type="active site" description="O-(5'-phospho-DNA)-serine intermediate" evidence="4 5">
    <location>
        <position position="19"/>
    </location>
</feature>
<dbReference type="PROSITE" id="PS51737">
    <property type="entry name" value="RECOMBINASE_DNA_BIND"/>
    <property type="match status" value="1"/>
</dbReference>
<reference evidence="8" key="1">
    <citation type="journal article" date="2015" name="Proc. Natl. Acad. Sci. U.S.A.">
        <title>Bacterial clade with the ribosomal RNA operon on a small plasmid rather than the chromosome.</title>
        <authorList>
            <person name="Anda M."/>
            <person name="Ohtsubo Y."/>
            <person name="Okubo T."/>
            <person name="Sugawara M."/>
            <person name="Nagata Y."/>
            <person name="Tsuda M."/>
            <person name="Minamisawa K."/>
            <person name="Mitsui H."/>
        </authorList>
    </citation>
    <scope>NUCLEOTIDE SEQUENCE</scope>
    <source>
        <strain evidence="8">DSM 21988</strain>
    </source>
</reference>
<dbReference type="Gene3D" id="3.40.50.1390">
    <property type="entry name" value="Resolvase, N-terminal catalytic domain"/>
    <property type="match status" value="1"/>
</dbReference>
<dbReference type="InterPro" id="IPR036162">
    <property type="entry name" value="Resolvase-like_N_sf"/>
</dbReference>
<evidence type="ECO:0000259" key="7">
    <source>
        <dbReference type="PROSITE" id="PS51737"/>
    </source>
</evidence>
<feature type="domain" description="Recombinase" evidence="7">
    <location>
        <begin position="167"/>
        <end position="297"/>
    </location>
</feature>
<dbReference type="AlphaFoldDB" id="A0A0P0YVS7"/>
<evidence type="ECO:0000256" key="2">
    <source>
        <dbReference type="ARBA" id="ARBA00023125"/>
    </source>
</evidence>
<evidence type="ECO:0000313" key="8">
    <source>
        <dbReference type="EMBL" id="BAT25548.1"/>
    </source>
</evidence>
<evidence type="ECO:0000256" key="4">
    <source>
        <dbReference type="PIRSR" id="PIRSR606118-50"/>
    </source>
</evidence>
<dbReference type="InterPro" id="IPR025827">
    <property type="entry name" value="Zn_ribbon_recom_dom"/>
</dbReference>
<dbReference type="GO" id="GO:0003677">
    <property type="term" value="F:DNA binding"/>
    <property type="evidence" value="ECO:0007669"/>
    <property type="project" value="UniProtKB-KW"/>
</dbReference>
<dbReference type="PROSITE" id="PS00397">
    <property type="entry name" value="RECOMBINASES_1"/>
    <property type="match status" value="1"/>
</dbReference>
<dbReference type="EMBL" id="LC066370">
    <property type="protein sequence ID" value="BAT25548.1"/>
    <property type="molecule type" value="Genomic_DNA"/>
</dbReference>